<dbReference type="GO" id="GO:0005743">
    <property type="term" value="C:mitochondrial inner membrane"/>
    <property type="evidence" value="ECO:0007669"/>
    <property type="project" value="UniProtKB-SubCell"/>
</dbReference>
<dbReference type="GO" id="GO:0070740">
    <property type="term" value="F:tubulin-glutamic acid ligase activity"/>
    <property type="evidence" value="ECO:0007669"/>
    <property type="project" value="TreeGrafter"/>
</dbReference>
<dbReference type="GO" id="GO:0005524">
    <property type="term" value="F:ATP binding"/>
    <property type="evidence" value="ECO:0007669"/>
    <property type="project" value="UniProtKB-KW"/>
</dbReference>
<dbReference type="Gene3D" id="1.20.5.210">
    <property type="entry name" value="Cytochrome b-c1 complex subunit 8"/>
    <property type="match status" value="1"/>
</dbReference>
<comment type="subunit">
    <text evidence="22 23">Component of the ubiquinol-cytochrome c oxidoreductase (cytochrome b-c1 complex, complex III, CIII), a multisubunit enzyme composed of 11 subunits. The complex is composed of 3 respiratory subunits cytochrome b, cytochrome c1 and Rieske protein UQCRFS1, 2 core protein subunits UQCRC1/QCR1 and UQCRC2/QCR2, and 6 low-molecular weight protein subunits UQCRH/QCR6, UQCRB/QCR7, UQCRQ/QCR8, UQCR10/QCR9, UQCR11/QCR10 and subunit 9, the cleavage product of Rieske protein UQCRFS1. The complex exists as an obligatory dimer and forms supercomplexes (SCs) in the inner mitochondrial membrane with NADH-ubiquinone oxidoreductase (complex I, CI) and cytochrome c oxidase (complex IV, CIV), resulting in different assemblies (supercomplex SCI(1)III(2)IV(1) and megacomplex MCI(2)III(2)IV(2)). Interacts with UQCC6.</text>
</comment>
<keyword evidence="10" id="KW-0812">Transmembrane</keyword>
<dbReference type="SUPFAM" id="SSF81508">
    <property type="entry name" value="Ubiquinone-binding protein QP-C of cytochrome bc1 complex (Ubiquinol-cytochrome c reductase)"/>
    <property type="match status" value="1"/>
</dbReference>
<dbReference type="InterPro" id="IPR004344">
    <property type="entry name" value="TTL/TTLL_fam"/>
</dbReference>
<dbReference type="EMBL" id="AXCM01000610">
    <property type="status" value="NOT_ANNOTATED_CDS"/>
    <property type="molecule type" value="Genomic_DNA"/>
</dbReference>
<evidence type="ECO:0000256" key="18">
    <source>
        <dbReference type="ARBA" id="ARBA00023128"/>
    </source>
</evidence>
<evidence type="ECO:0000256" key="11">
    <source>
        <dbReference type="ARBA" id="ARBA00022701"/>
    </source>
</evidence>
<evidence type="ECO:0000256" key="20">
    <source>
        <dbReference type="ARBA" id="ARBA00023212"/>
    </source>
</evidence>
<evidence type="ECO:0000256" key="5">
    <source>
        <dbReference type="ARBA" id="ARBA00016324"/>
    </source>
</evidence>
<dbReference type="GO" id="GO:0036064">
    <property type="term" value="C:ciliary basal body"/>
    <property type="evidence" value="ECO:0007669"/>
    <property type="project" value="TreeGrafter"/>
</dbReference>
<comment type="function">
    <text evidence="23">Component of the ubiquinol-cytochrome c oxidoreductase, a multisubunit transmembrane complex that is part of the mitochondrial electron transport chain which drives oxidative phosphorylation. The complex plays an important role in the uptake of multiple carbon sources present in different host niches.</text>
</comment>
<name>A0A182MNA2_9DIPT</name>
<evidence type="ECO:0000256" key="12">
    <source>
        <dbReference type="ARBA" id="ARBA00022741"/>
    </source>
</evidence>
<dbReference type="PROSITE" id="PS51221">
    <property type="entry name" value="TTL"/>
    <property type="match status" value="1"/>
</dbReference>
<evidence type="ECO:0000256" key="6">
    <source>
        <dbReference type="ARBA" id="ARBA00022448"/>
    </source>
</evidence>
<proteinExistence type="inferred from homology"/>
<dbReference type="VEuPathDB" id="VectorBase:ACUA022361"/>
<dbReference type="GO" id="GO:0015631">
    <property type="term" value="F:tubulin binding"/>
    <property type="evidence" value="ECO:0007669"/>
    <property type="project" value="TreeGrafter"/>
</dbReference>
<dbReference type="InterPro" id="IPR004205">
    <property type="entry name" value="Cyt_bc1_su8"/>
</dbReference>
<keyword evidence="25" id="KW-1185">Reference proteome</keyword>
<evidence type="ECO:0000256" key="22">
    <source>
        <dbReference type="ARBA" id="ARBA00047105"/>
    </source>
</evidence>
<dbReference type="GO" id="GO:0000226">
    <property type="term" value="P:microtubule cytoskeleton organization"/>
    <property type="evidence" value="ECO:0007669"/>
    <property type="project" value="TreeGrafter"/>
</dbReference>
<dbReference type="EnsemblMetazoa" id="ACUA022361-RA">
    <property type="protein sequence ID" value="ACUA022361-PA"/>
    <property type="gene ID" value="ACUA022361"/>
</dbReference>
<dbReference type="GO" id="GO:0006122">
    <property type="term" value="P:mitochondrial electron transport, ubiquinol to cytochrome c"/>
    <property type="evidence" value="ECO:0007669"/>
    <property type="project" value="UniProtKB-UniRule"/>
</dbReference>
<keyword evidence="8" id="KW-0436">Ligase</keyword>
<evidence type="ECO:0000256" key="17">
    <source>
        <dbReference type="ARBA" id="ARBA00023069"/>
    </source>
</evidence>
<keyword evidence="6 23" id="KW-0813">Transport</keyword>
<organism evidence="24 25">
    <name type="scientific">Anopheles culicifacies</name>
    <dbReference type="NCBI Taxonomy" id="139723"/>
    <lineage>
        <taxon>Eukaryota</taxon>
        <taxon>Metazoa</taxon>
        <taxon>Ecdysozoa</taxon>
        <taxon>Arthropoda</taxon>
        <taxon>Hexapoda</taxon>
        <taxon>Insecta</taxon>
        <taxon>Pterygota</taxon>
        <taxon>Neoptera</taxon>
        <taxon>Endopterygota</taxon>
        <taxon>Diptera</taxon>
        <taxon>Nematocera</taxon>
        <taxon>Culicoidea</taxon>
        <taxon>Culicidae</taxon>
        <taxon>Anophelinae</taxon>
        <taxon>Anopheles</taxon>
        <taxon>culicifacies species complex</taxon>
    </lineage>
</organism>
<evidence type="ECO:0000256" key="21">
    <source>
        <dbReference type="ARBA" id="ARBA00023273"/>
    </source>
</evidence>
<keyword evidence="20" id="KW-0206">Cytoskeleton</keyword>
<keyword evidence="16" id="KW-1133">Transmembrane helix</keyword>
<dbReference type="AlphaFoldDB" id="A0A182MNA2"/>
<keyword evidence="18 23" id="KW-0496">Mitochondrion</keyword>
<keyword evidence="13 23" id="KW-0999">Mitochondrion inner membrane</keyword>
<comment type="similarity">
    <text evidence="3">Belongs to the tubulin polyglutamylase family.</text>
</comment>
<evidence type="ECO:0000313" key="25">
    <source>
        <dbReference type="Proteomes" id="UP000075883"/>
    </source>
</evidence>
<dbReference type="PANTHER" id="PTHR12241:SF31">
    <property type="entry name" value="POLYGLUTAMYLASE COMPLEX SUBUNIT TTLL1"/>
    <property type="match status" value="1"/>
</dbReference>
<keyword evidence="9 23" id="KW-0679">Respiratory chain</keyword>
<evidence type="ECO:0000256" key="3">
    <source>
        <dbReference type="ARBA" id="ARBA00006118"/>
    </source>
</evidence>
<accession>A0A182MNA2</accession>
<dbReference type="GO" id="GO:0045275">
    <property type="term" value="C:respiratory chain complex III"/>
    <property type="evidence" value="ECO:0007669"/>
    <property type="project" value="UniProtKB-UniRule"/>
</dbReference>
<evidence type="ECO:0000256" key="19">
    <source>
        <dbReference type="ARBA" id="ARBA00023136"/>
    </source>
</evidence>
<evidence type="ECO:0000313" key="24">
    <source>
        <dbReference type="EnsemblMetazoa" id="ACUA022361-PA"/>
    </source>
</evidence>
<keyword evidence="11" id="KW-0493">Microtubule</keyword>
<sequence length="497" mass="55967">MQAARKEPIFTEEDREAEAKRLAACICDRKNTTVQCLRCGNLCFGRKFQSCPSHPKYSSWSFEQFLTNNRSIMGHGFGELAKVRGIVTHKISPFEQRAFANVISKGVPNTLRRIRSQIFIVAPHLDKSVLISNFEKRGWVQVTADDDWNFYWAGTGTCRNIFSVDSGYRMHDNQLINHFPNHYELSRKDLLVKNIKRYRKDLERDGNPLAEKTEANIPGGSKYLYLDFIPITFVLPADYNMYIENPLLIGGKKFDLRLYVLVTSFRPLKAYLFRLGFCRFCTVKYDTSVTELDNMYVHLTNVSVQKHGAVSSVMASDRHCFECYGYDIIIDNTLKPWLVEVNASPSLTSTTANDRILKYKLIDNILNIVLPPDGVPEVFSLPDGTLAALVECPELLVDSGFLAIDNSVSCEPDGSPLTPALALDEPSGRGSNIALQDTTFGQAIFTAYPKKISGHVDFCGMGKVITRHHVTYGRYRTDDGANPLQQTTLLKRIGNTA</sequence>
<evidence type="ECO:0000256" key="8">
    <source>
        <dbReference type="ARBA" id="ARBA00022598"/>
    </source>
</evidence>
<keyword evidence="15 23" id="KW-0249">Electron transport</keyword>
<evidence type="ECO:0000256" key="7">
    <source>
        <dbReference type="ARBA" id="ARBA00022490"/>
    </source>
</evidence>
<keyword evidence="21" id="KW-0966">Cell projection</keyword>
<dbReference type="PANTHER" id="PTHR12241">
    <property type="entry name" value="TUBULIN POLYGLUTAMYLASE"/>
    <property type="match status" value="1"/>
</dbReference>
<protein>
    <recommendedName>
        <fullName evidence="5 23">Cytochrome b-c1 complex subunit 8</fullName>
    </recommendedName>
    <alternativeName>
        <fullName evidence="23">Complex III subunit 8</fullName>
    </alternativeName>
</protein>
<evidence type="ECO:0000256" key="2">
    <source>
        <dbReference type="ARBA" id="ARBA00004434"/>
    </source>
</evidence>
<evidence type="ECO:0000256" key="1">
    <source>
        <dbReference type="ARBA" id="ARBA00004120"/>
    </source>
</evidence>
<dbReference type="SUPFAM" id="SSF56059">
    <property type="entry name" value="Glutathione synthetase ATP-binding domain-like"/>
    <property type="match status" value="1"/>
</dbReference>
<evidence type="ECO:0000256" key="13">
    <source>
        <dbReference type="ARBA" id="ARBA00022792"/>
    </source>
</evidence>
<dbReference type="STRING" id="139723.A0A182MNA2"/>
<keyword evidence="19" id="KW-0472">Membrane</keyword>
<comment type="subcellular location">
    <subcellularLocation>
        <location evidence="1">Cytoplasm</location>
        <location evidence="1">Cytoskeleton</location>
        <location evidence="1">Cilium basal body</location>
    </subcellularLocation>
    <subcellularLocation>
        <location evidence="2 23">Mitochondrion inner membrane</location>
        <topology evidence="2 23">Single-pass membrane protein</topology>
    </subcellularLocation>
</comment>
<keyword evidence="14" id="KW-0067">ATP-binding</keyword>
<dbReference type="Proteomes" id="UP000075883">
    <property type="component" value="Unassembled WGS sequence"/>
</dbReference>
<evidence type="ECO:0000256" key="16">
    <source>
        <dbReference type="ARBA" id="ARBA00022989"/>
    </source>
</evidence>
<dbReference type="Pfam" id="PF03133">
    <property type="entry name" value="TTL"/>
    <property type="match status" value="3"/>
</dbReference>
<dbReference type="InterPro" id="IPR036642">
    <property type="entry name" value="Cyt_bc1_su8_sf"/>
</dbReference>
<evidence type="ECO:0000256" key="23">
    <source>
        <dbReference type="RuleBase" id="RU368118"/>
    </source>
</evidence>
<dbReference type="Gene3D" id="3.30.470.20">
    <property type="entry name" value="ATP-grasp fold, B domain"/>
    <property type="match status" value="2"/>
</dbReference>
<comment type="similarity">
    <text evidence="4 23">Belongs to the UQCRQ/QCR8 family.</text>
</comment>
<evidence type="ECO:0000256" key="15">
    <source>
        <dbReference type="ARBA" id="ARBA00022982"/>
    </source>
</evidence>
<evidence type="ECO:0000256" key="10">
    <source>
        <dbReference type="ARBA" id="ARBA00022692"/>
    </source>
</evidence>
<keyword evidence="17" id="KW-0969">Cilium</keyword>
<reference evidence="24" key="2">
    <citation type="submission" date="2020-05" db="UniProtKB">
        <authorList>
            <consortium name="EnsemblMetazoa"/>
        </authorList>
    </citation>
    <scope>IDENTIFICATION</scope>
    <source>
        <strain evidence="24">A-37</strain>
    </source>
</reference>
<keyword evidence="7" id="KW-0963">Cytoplasm</keyword>
<evidence type="ECO:0000256" key="4">
    <source>
        <dbReference type="ARBA" id="ARBA00007668"/>
    </source>
</evidence>
<keyword evidence="12" id="KW-0547">Nucleotide-binding</keyword>
<reference evidence="25" key="1">
    <citation type="submission" date="2013-09" db="EMBL/GenBank/DDBJ databases">
        <title>The Genome Sequence of Anopheles culicifacies species A.</title>
        <authorList>
            <consortium name="The Broad Institute Genomics Platform"/>
            <person name="Neafsey D.E."/>
            <person name="Besansky N."/>
            <person name="Howell P."/>
            <person name="Walton C."/>
            <person name="Young S.K."/>
            <person name="Zeng Q."/>
            <person name="Gargeya S."/>
            <person name="Fitzgerald M."/>
            <person name="Haas B."/>
            <person name="Abouelleil A."/>
            <person name="Allen A.W."/>
            <person name="Alvarado L."/>
            <person name="Arachchi H.M."/>
            <person name="Berlin A.M."/>
            <person name="Chapman S.B."/>
            <person name="Gainer-Dewar J."/>
            <person name="Goldberg J."/>
            <person name="Griggs A."/>
            <person name="Gujja S."/>
            <person name="Hansen M."/>
            <person name="Howarth C."/>
            <person name="Imamovic A."/>
            <person name="Ireland A."/>
            <person name="Larimer J."/>
            <person name="McCowan C."/>
            <person name="Murphy C."/>
            <person name="Pearson M."/>
            <person name="Poon T.W."/>
            <person name="Priest M."/>
            <person name="Roberts A."/>
            <person name="Saif S."/>
            <person name="Shea T."/>
            <person name="Sisk P."/>
            <person name="Sykes S."/>
            <person name="Wortman J."/>
            <person name="Nusbaum C."/>
            <person name="Birren B."/>
        </authorList>
    </citation>
    <scope>NUCLEOTIDE SEQUENCE [LARGE SCALE GENOMIC DNA]</scope>
    <source>
        <strain evidence="25">A-37</strain>
    </source>
</reference>
<evidence type="ECO:0000256" key="9">
    <source>
        <dbReference type="ARBA" id="ARBA00022660"/>
    </source>
</evidence>
<dbReference type="Pfam" id="PF02939">
    <property type="entry name" value="UcrQ"/>
    <property type="match status" value="1"/>
</dbReference>
<dbReference type="GO" id="GO:0005874">
    <property type="term" value="C:microtubule"/>
    <property type="evidence" value="ECO:0007669"/>
    <property type="project" value="UniProtKB-KW"/>
</dbReference>
<evidence type="ECO:0000256" key="14">
    <source>
        <dbReference type="ARBA" id="ARBA00022840"/>
    </source>
</evidence>